<dbReference type="EMBL" id="GGEC01074072">
    <property type="protein sequence ID" value="MBX54556.1"/>
    <property type="molecule type" value="Transcribed_RNA"/>
</dbReference>
<dbReference type="AlphaFoldDB" id="A0A2P2PIL3"/>
<protein>
    <submittedName>
        <fullName evidence="1">Uncharacterized protein</fullName>
    </submittedName>
</protein>
<evidence type="ECO:0000313" key="1">
    <source>
        <dbReference type="EMBL" id="MBX54556.1"/>
    </source>
</evidence>
<reference evidence="1" key="1">
    <citation type="submission" date="2018-02" db="EMBL/GenBank/DDBJ databases">
        <title>Rhizophora mucronata_Transcriptome.</title>
        <authorList>
            <person name="Meera S.P."/>
            <person name="Sreeshan A."/>
            <person name="Augustine A."/>
        </authorList>
    </citation>
    <scope>NUCLEOTIDE SEQUENCE</scope>
    <source>
        <tissue evidence="1">Leaf</tissue>
    </source>
</reference>
<accession>A0A2P2PIL3</accession>
<organism evidence="1">
    <name type="scientific">Rhizophora mucronata</name>
    <name type="common">Asiatic mangrove</name>
    <dbReference type="NCBI Taxonomy" id="61149"/>
    <lineage>
        <taxon>Eukaryota</taxon>
        <taxon>Viridiplantae</taxon>
        <taxon>Streptophyta</taxon>
        <taxon>Embryophyta</taxon>
        <taxon>Tracheophyta</taxon>
        <taxon>Spermatophyta</taxon>
        <taxon>Magnoliopsida</taxon>
        <taxon>eudicotyledons</taxon>
        <taxon>Gunneridae</taxon>
        <taxon>Pentapetalae</taxon>
        <taxon>rosids</taxon>
        <taxon>fabids</taxon>
        <taxon>Malpighiales</taxon>
        <taxon>Rhizophoraceae</taxon>
        <taxon>Rhizophora</taxon>
    </lineage>
</organism>
<proteinExistence type="predicted"/>
<name>A0A2P2PIL3_RHIMU</name>
<sequence length="38" mass="4069">MAFQVKLPSGYDGASVSLMHVGQTLVSGRSLQCTWTVL</sequence>